<gene>
    <name evidence="1" type="ORF">BJL90_08770</name>
    <name evidence="2" type="ORF">CLFO_06550</name>
</gene>
<dbReference type="RefSeq" id="WP_070966709.1">
    <property type="nucleotide sequence ID" value="NZ_CP017603.1"/>
</dbReference>
<dbReference type="InterPro" id="IPR013785">
    <property type="entry name" value="Aldolase_TIM"/>
</dbReference>
<dbReference type="Pfam" id="PF04309">
    <property type="entry name" value="G3P_antiterm"/>
    <property type="match status" value="1"/>
</dbReference>
<evidence type="ECO:0000313" key="1">
    <source>
        <dbReference type="EMBL" id="AOY75984.1"/>
    </source>
</evidence>
<dbReference type="PANTHER" id="PTHR35787">
    <property type="entry name" value="GLYCEROL UPTAKE OPERON ANTITERMINATOR REGULATORY PROTEIN"/>
    <property type="match status" value="1"/>
</dbReference>
<dbReference type="GO" id="GO:0006355">
    <property type="term" value="P:regulation of DNA-templated transcription"/>
    <property type="evidence" value="ECO:0007669"/>
    <property type="project" value="InterPro"/>
</dbReference>
<proteinExistence type="predicted"/>
<dbReference type="EMBL" id="CP017603">
    <property type="protein sequence ID" value="AOY75984.1"/>
    <property type="molecule type" value="Genomic_DNA"/>
</dbReference>
<name>A0AAC9RJQ7_9CLOT</name>
<dbReference type="GO" id="GO:0006071">
    <property type="term" value="P:glycerol metabolic process"/>
    <property type="evidence" value="ECO:0007669"/>
    <property type="project" value="InterPro"/>
</dbReference>
<evidence type="ECO:0000313" key="2">
    <source>
        <dbReference type="EMBL" id="ARE86333.1"/>
    </source>
</evidence>
<dbReference type="Gene3D" id="3.20.20.70">
    <property type="entry name" value="Aldolase class I"/>
    <property type="match status" value="1"/>
</dbReference>
<evidence type="ECO:0000313" key="4">
    <source>
        <dbReference type="Proteomes" id="UP000192478"/>
    </source>
</evidence>
<organism evidence="2 4">
    <name type="scientific">Clostridium formicaceticum</name>
    <dbReference type="NCBI Taxonomy" id="1497"/>
    <lineage>
        <taxon>Bacteria</taxon>
        <taxon>Bacillati</taxon>
        <taxon>Bacillota</taxon>
        <taxon>Clostridia</taxon>
        <taxon>Eubacteriales</taxon>
        <taxon>Clostridiaceae</taxon>
        <taxon>Clostridium</taxon>
    </lineage>
</organism>
<protein>
    <submittedName>
        <fullName evidence="1 2">Antiterminator</fullName>
    </submittedName>
</protein>
<accession>A0AAC9RJQ7</accession>
<dbReference type="AlphaFoldDB" id="A0AAC9RJQ7"/>
<dbReference type="Proteomes" id="UP000192478">
    <property type="component" value="Chromosome"/>
</dbReference>
<dbReference type="EMBL" id="CP020559">
    <property type="protein sequence ID" value="ARE86333.1"/>
    <property type="molecule type" value="Genomic_DNA"/>
</dbReference>
<dbReference type="InterPro" id="IPR006699">
    <property type="entry name" value="GlpP"/>
</dbReference>
<evidence type="ECO:0000313" key="3">
    <source>
        <dbReference type="Proteomes" id="UP000177894"/>
    </source>
</evidence>
<dbReference type="KEGG" id="cfm:BJL90_08770"/>
<dbReference type="SUPFAM" id="SSF110391">
    <property type="entry name" value="GlpP-like"/>
    <property type="match status" value="1"/>
</dbReference>
<dbReference type="PANTHER" id="PTHR35787:SF1">
    <property type="entry name" value="GLYCEROL UPTAKE OPERON ANTITERMINATOR REGULATORY PROTEIN"/>
    <property type="match status" value="1"/>
</dbReference>
<reference evidence="1 3" key="1">
    <citation type="submission" date="2016-10" db="EMBL/GenBank/DDBJ databases">
        <title>Complete Genome Sequence of Acetogen Clostridium formicoaceticum ATCC 27076.</title>
        <authorList>
            <person name="Bao T."/>
            <person name="Cheng C."/>
            <person name="Zhao J."/>
            <person name="Yang S.-T."/>
            <person name="Wang J."/>
            <person name="Wang M."/>
        </authorList>
    </citation>
    <scope>NUCLEOTIDE SEQUENCE [LARGE SCALE GENOMIC DNA]</scope>
    <source>
        <strain evidence="1 3">ATCC 27076</strain>
    </source>
</reference>
<keyword evidence="3" id="KW-1185">Reference proteome</keyword>
<dbReference type="PIRSF" id="PIRSF016897">
    <property type="entry name" value="GlpP"/>
    <property type="match status" value="1"/>
</dbReference>
<dbReference type="Proteomes" id="UP000177894">
    <property type="component" value="Chromosome"/>
</dbReference>
<sequence length="188" mass="20997">MGKEFYNSIQDSPIVAAVNAVKDLEMAIKSDCEIIFLLTGNIFNLRDMVEKIKCNNKLVYLHIDLLEGFSRDLIALKYIYENMKPDGIITTKSSLIKKAKEMNIFAIQRLFILDSLSLETGIKSIQNIKPDAIEILPGIMPKIIKKISDETKLPLIAGGLIEDKEDVIESLKAGAIGVSSSNKKIWQL</sequence>
<reference evidence="2 4" key="2">
    <citation type="submission" date="2017-03" db="EMBL/GenBank/DDBJ databases">
        <title>Complete sequence of Clostridium formicaceticum DSM 92.</title>
        <authorList>
            <person name="Poehlein A."/>
            <person name="Karl M."/>
            <person name="Bengelsdorf F.R."/>
            <person name="Duerre P."/>
            <person name="Daniel R."/>
        </authorList>
    </citation>
    <scope>NUCLEOTIDE SEQUENCE [LARGE SCALE GENOMIC DNA]</scope>
    <source>
        <strain evidence="2 4">DSM 92</strain>
    </source>
</reference>